<dbReference type="PANTHER" id="PTHR23509:SF10">
    <property type="entry name" value="LD21067P"/>
    <property type="match status" value="1"/>
</dbReference>
<dbReference type="InterPro" id="IPR004177">
    <property type="entry name" value="DDHD_dom"/>
</dbReference>
<name>A0AAE1BMC0_PETCI</name>
<protein>
    <recommendedName>
        <fullName evidence="3">DDHD domain-containing protein</fullName>
    </recommendedName>
</protein>
<accession>A0AAE1BMC0</accession>
<comment type="similarity">
    <text evidence="1">Belongs to the PA-PLA1 family.</text>
</comment>
<keyword evidence="5" id="KW-1185">Reference proteome</keyword>
<dbReference type="GO" id="GO:0030134">
    <property type="term" value="C:COPII-coated ER to Golgi transport vesicle"/>
    <property type="evidence" value="ECO:0007669"/>
    <property type="project" value="TreeGrafter"/>
</dbReference>
<reference evidence="4" key="1">
    <citation type="submission" date="2023-10" db="EMBL/GenBank/DDBJ databases">
        <title>Genome assemblies of two species of porcelain crab, Petrolisthes cinctipes and Petrolisthes manimaculis (Anomura: Porcellanidae).</title>
        <authorList>
            <person name="Angst P."/>
        </authorList>
    </citation>
    <scope>NUCLEOTIDE SEQUENCE</scope>
    <source>
        <strain evidence="4">PB745_01</strain>
        <tissue evidence="4">Gill</tissue>
    </source>
</reference>
<evidence type="ECO:0000259" key="3">
    <source>
        <dbReference type="PROSITE" id="PS51043"/>
    </source>
</evidence>
<dbReference type="AlphaFoldDB" id="A0AAE1BMC0"/>
<feature type="domain" description="DDHD" evidence="3">
    <location>
        <begin position="109"/>
        <end position="295"/>
    </location>
</feature>
<sequence>MERLYSLYKQRNPHFNGPVSVAGHSLGSVILFDILMNQKDEGEDGKEEEGEKDEEDGEKDMRRKEEEDRRILDRKEGGRGGRGGGGGGRGGGGGGVVGTGQPSLRFPQLSFRPTAFFLIGSPLSMFITVRGIEDVGLDFCLPTCPRVLNIFHPFDPVAYRLEALVDPPLAAVRPVLVPHHKGRKRMHLELKETLERVGTDLRQKIVESIQGTWKKLYQYYSGGSGDGDGGSEDGTTSPDSSSVVDQEKLAEQILLQSGGGGGEEVEKGGGDGAAAAEEGENKHILLIGNPKTRCY</sequence>
<evidence type="ECO:0000313" key="4">
    <source>
        <dbReference type="EMBL" id="KAK3851839.1"/>
    </source>
</evidence>
<dbReference type="EMBL" id="JAWQEG010007702">
    <property type="protein sequence ID" value="KAK3851839.1"/>
    <property type="molecule type" value="Genomic_DNA"/>
</dbReference>
<gene>
    <name evidence="4" type="ORF">Pcinc_041538</name>
</gene>
<evidence type="ECO:0000256" key="2">
    <source>
        <dbReference type="SAM" id="MobiDB-lite"/>
    </source>
</evidence>
<feature type="compositionally biased region" description="Acidic residues" evidence="2">
    <location>
        <begin position="41"/>
        <end position="58"/>
    </location>
</feature>
<evidence type="ECO:0000256" key="1">
    <source>
        <dbReference type="ARBA" id="ARBA00038464"/>
    </source>
</evidence>
<dbReference type="PROSITE" id="PS51043">
    <property type="entry name" value="DDHD"/>
    <property type="match status" value="1"/>
</dbReference>
<feature type="compositionally biased region" description="Basic and acidic residues" evidence="2">
    <location>
        <begin position="59"/>
        <end position="79"/>
    </location>
</feature>
<dbReference type="Pfam" id="PF02862">
    <property type="entry name" value="DDHD"/>
    <property type="match status" value="1"/>
</dbReference>
<dbReference type="PANTHER" id="PTHR23509">
    <property type="entry name" value="PA-PL1 PHOSPHOLIPASE FAMILY"/>
    <property type="match status" value="1"/>
</dbReference>
<feature type="compositionally biased region" description="Gly residues" evidence="2">
    <location>
        <begin position="80"/>
        <end position="98"/>
    </location>
</feature>
<dbReference type="GO" id="GO:0046872">
    <property type="term" value="F:metal ion binding"/>
    <property type="evidence" value="ECO:0007669"/>
    <property type="project" value="InterPro"/>
</dbReference>
<feature type="region of interest" description="Disordered" evidence="2">
    <location>
        <begin position="224"/>
        <end position="295"/>
    </location>
</feature>
<evidence type="ECO:0000313" key="5">
    <source>
        <dbReference type="Proteomes" id="UP001286313"/>
    </source>
</evidence>
<organism evidence="4 5">
    <name type="scientific">Petrolisthes cinctipes</name>
    <name type="common">Flat porcelain crab</name>
    <dbReference type="NCBI Taxonomy" id="88211"/>
    <lineage>
        <taxon>Eukaryota</taxon>
        <taxon>Metazoa</taxon>
        <taxon>Ecdysozoa</taxon>
        <taxon>Arthropoda</taxon>
        <taxon>Crustacea</taxon>
        <taxon>Multicrustacea</taxon>
        <taxon>Malacostraca</taxon>
        <taxon>Eumalacostraca</taxon>
        <taxon>Eucarida</taxon>
        <taxon>Decapoda</taxon>
        <taxon>Pleocyemata</taxon>
        <taxon>Anomura</taxon>
        <taxon>Galatheoidea</taxon>
        <taxon>Porcellanidae</taxon>
        <taxon>Petrolisthes</taxon>
    </lineage>
</organism>
<dbReference type="Proteomes" id="UP001286313">
    <property type="component" value="Unassembled WGS sequence"/>
</dbReference>
<proteinExistence type="inferred from homology"/>
<dbReference type="SMART" id="SM01127">
    <property type="entry name" value="DDHD"/>
    <property type="match status" value="1"/>
</dbReference>
<feature type="compositionally biased region" description="Low complexity" evidence="2">
    <location>
        <begin position="233"/>
        <end position="242"/>
    </location>
</feature>
<feature type="region of interest" description="Disordered" evidence="2">
    <location>
        <begin position="40"/>
        <end position="99"/>
    </location>
</feature>
<comment type="caution">
    <text evidence="4">The sequence shown here is derived from an EMBL/GenBank/DDBJ whole genome shotgun (WGS) entry which is preliminary data.</text>
</comment>
<dbReference type="GO" id="GO:0004620">
    <property type="term" value="F:phospholipase activity"/>
    <property type="evidence" value="ECO:0007669"/>
    <property type="project" value="TreeGrafter"/>
</dbReference>
<dbReference type="InterPro" id="IPR058055">
    <property type="entry name" value="PA-PLA1"/>
</dbReference>